<comment type="caution">
    <text evidence="3">The sequence shown here is derived from an EMBL/GenBank/DDBJ whole genome shotgun (WGS) entry which is preliminary data.</text>
</comment>
<evidence type="ECO:0000313" key="3">
    <source>
        <dbReference type="EMBL" id="CAE6913053.1"/>
    </source>
</evidence>
<dbReference type="Pfam" id="PF14252">
    <property type="entry name" value="DUF4347"/>
    <property type="match status" value="1"/>
</dbReference>
<evidence type="ECO:0000313" key="4">
    <source>
        <dbReference type="Proteomes" id="UP000675121"/>
    </source>
</evidence>
<feature type="region of interest" description="Disordered" evidence="1">
    <location>
        <begin position="2176"/>
        <end position="2221"/>
    </location>
</feature>
<dbReference type="GO" id="GO:0016020">
    <property type="term" value="C:membrane"/>
    <property type="evidence" value="ECO:0007669"/>
    <property type="project" value="InterPro"/>
</dbReference>
<feature type="compositionally biased region" description="Basic and acidic residues" evidence="1">
    <location>
        <begin position="107"/>
        <end position="117"/>
    </location>
</feature>
<keyword evidence="4" id="KW-1185">Reference proteome</keyword>
<evidence type="ECO:0000256" key="1">
    <source>
        <dbReference type="SAM" id="MobiDB-lite"/>
    </source>
</evidence>
<reference evidence="3" key="1">
    <citation type="submission" date="2021-02" db="EMBL/GenBank/DDBJ databases">
        <authorList>
            <person name="Vanwijnsberghe S."/>
        </authorList>
    </citation>
    <scope>NUCLEOTIDE SEQUENCE</scope>
    <source>
        <strain evidence="3">R-70211</strain>
    </source>
</reference>
<feature type="region of interest" description="Disordered" evidence="1">
    <location>
        <begin position="2262"/>
        <end position="2285"/>
    </location>
</feature>
<dbReference type="PANTHER" id="PTHR14139:SF2">
    <property type="entry name" value="CALSYNTENIN-1"/>
    <property type="match status" value="1"/>
</dbReference>
<dbReference type="Proteomes" id="UP000675121">
    <property type="component" value="Unassembled WGS sequence"/>
</dbReference>
<feature type="region of interest" description="Disordered" evidence="1">
    <location>
        <begin position="2406"/>
        <end position="2425"/>
    </location>
</feature>
<protein>
    <recommendedName>
        <fullName evidence="2">DUF4347 domain-containing protein</fullName>
    </recommendedName>
</protein>
<dbReference type="RefSeq" id="WP_201085629.1">
    <property type="nucleotide sequence ID" value="NZ_CAJNAS010000011.1"/>
</dbReference>
<feature type="domain" description="DUF4347" evidence="2">
    <location>
        <begin position="139"/>
        <end position="302"/>
    </location>
</feature>
<feature type="region of interest" description="Disordered" evidence="1">
    <location>
        <begin position="96"/>
        <end position="133"/>
    </location>
</feature>
<dbReference type="EMBL" id="CAJNAS010000011">
    <property type="protein sequence ID" value="CAE6913053.1"/>
    <property type="molecule type" value="Genomic_DNA"/>
</dbReference>
<dbReference type="PANTHER" id="PTHR14139">
    <property type="entry name" value="CALSYNTENIN"/>
    <property type="match status" value="1"/>
</dbReference>
<dbReference type="GO" id="GO:0005509">
    <property type="term" value="F:calcium ion binding"/>
    <property type="evidence" value="ECO:0007669"/>
    <property type="project" value="InterPro"/>
</dbReference>
<feature type="compositionally biased region" description="Low complexity" evidence="1">
    <location>
        <begin position="2204"/>
        <end position="2213"/>
    </location>
</feature>
<dbReference type="InterPro" id="IPR025592">
    <property type="entry name" value="DUF4347"/>
</dbReference>
<organism evidence="3 4">
    <name type="scientific">Paraburkholderia domus</name>
    <dbReference type="NCBI Taxonomy" id="2793075"/>
    <lineage>
        <taxon>Bacteria</taxon>
        <taxon>Pseudomonadati</taxon>
        <taxon>Pseudomonadota</taxon>
        <taxon>Betaproteobacteria</taxon>
        <taxon>Burkholderiales</taxon>
        <taxon>Burkholderiaceae</taxon>
        <taxon>Paraburkholderia</taxon>
    </lineage>
</organism>
<feature type="compositionally biased region" description="Pro residues" evidence="1">
    <location>
        <begin position="2181"/>
        <end position="2196"/>
    </location>
</feature>
<proteinExistence type="predicted"/>
<dbReference type="InterPro" id="IPR015919">
    <property type="entry name" value="Cadherin-like_sf"/>
</dbReference>
<feature type="region of interest" description="Disordered" evidence="1">
    <location>
        <begin position="2454"/>
        <end position="2474"/>
    </location>
</feature>
<sequence>MKIIQQLLKRFSDGTDTQTAPADVRRSHAHTVVTPAPLLMALEPRVVYDASVAAIAAHPHAHGAEADTHAGAANATNATAHAAPKTIAEHDVSHVKPANDNGAQKATQKDTPKDTQKDGTQQPSQSGAAATADTTPHTVVFIDPSVPNYQTLIAGLPPGTPYVVLNATTDGFAQIAGYLQTHKGVDSIQLISHGADGEIQAGSTWLNAGDLSAYSGELAQIGAAMKPGGDFLIYGCDVAQKADGQLLVQQIAALTHLNVAASTDATGATSLGGNWTLEYQVGNVHTAVIESAAAQQQYDALLGVTVETYDAYAAGGYQNTSSTFTLDGITYVTDAAGAIENDIYTTTTDPFGAPDLSSGSGDGTLMLNFNGDQMSQVTIKMANGAHFSLSSFDLDAVSDGKIYIIPNGNTANEVLIFTGPGNGTGGTYTNTVNLSGNANFQNLTSFTIVDVGDDPGSNFVPSLDNLSYTILGPAVTPSSGSGAFTAGDNTASTPIAVDGGLTLSDPTSATAQSATISITNFKTGDELLFTPNSSTMGNISASYSSGVLTLTSSGGSASIAQWQTALDSITFTNTNITPNTTTRVISYSITDNGGAVGTATRNITVADTDQTPIVTLSGSNPTYLAGAAATPIDSGISVTDRDTSPTLASATISISSGFHTGDVLNFVNDSFVSGAYNSATGVLTLTANGSVSDAQWQTELDKIQFSTAANAPGGARTVSYLANDGTKDSAVVTHTVTVTAVPIVTTDSGSTAFAAGDNTAPTPVPVDSGLSLTDAGSTTFVSATVAITGNFHSTEDLLSFANNGVTMGNIASSYDATTGVMTLSSLGGSATLAQWQAALRSVTYTDMAVTPATATRTISFTVNDGTQTSATATRTVTVADTDQTPLLSTTGGSTPFVEADNAASTPVVIDSGVTVSDLDNTTLAAAHVSITGNFHAGEDVLAFSNTNSALFGNIVGTYDASLGVMTLTSSGSTATLAQWQATLRAVTYTDTAITPNAATRTISFSVNDGQKDSETGTKTVTVTATEQSPVLTASSGNFDYLPGAAARTIDSGITLTDIDSTTMVSLTVQFTSGFQSGDQLSLNFNSTTMGTNFTIAFDAVAGTFTITGTGSMTLANWQAVIDNVQFSAAAGAPLGTRSLSVVTSDGTKDSNTLDYNIDVVSSAPSLATTSTGSATFLAGDNTTSTPVVIDPNMSVADPLGNVVDTAVVSITGNLHSGEDRLGFVNDGATMGDITGTYNALTGVLVLSSSSGTATLAQWQGALRSVTYTDASVTPNSATRTVSFTLSAGSQISNALSRTITVSDTDQTPILGTSSSGSTSFVAGDNTISTPVSIDTGITVSDLDNGTLASATVQIGTGFHAGEDVLSFTNNGVTMGNITANYDAVHGTLTLSSLGASATLAQWQSALRSVAYTDTAVTPDTATRTISVSVSDGTKASTALTRTVTVADTDQTPLISTSSTGSTSFVAGDNTVSTPVVVDAGIALSDLDNTTLASATVQIGSGFHAGEDLLGFVNDGATMGNITGSYDTATGVMTLSSAGGTASIAQWQAALRSITYTDTAITPDTATRTIGFTVNDGTKSSVALTRTVTVADADQTPILGSTSTGSTPFVAADNAPSLAVAVDTGIVISDLDNTTLASATVQVGTGFHAGEDVLSFTNDGAAMGNITATYDAVHGTLTLSSTGASATLAQWQAALRSVTYTDTAITPDTATRTIGFTVNDGTKNSTALTRTVTVADTDQTPVVSTSSTGPASFVAGDNAVSTPVAVDAGIALSDRDNTTLVSATVRIGTGFHAGEDVLAFVNDGATMGNISASYDAATGMMTLTSAGGTASVAQWQAALRSVTYTDTALIPDTAPRTISFTVNDGTKDSVALTRNVTVADTDQSPIVASTSSGDTSFVSGDNVASTPVVVDGGITVSDLDNTTLASATVAITSGFQAGGDVLAFDSHNDTATFGNITGSYDAATGVMTLISSGHTATLAQWQAALRAITYTDTAVMPDGASRTISFTVNDNAKNSVAATRTIDLTATTQTPTLVGGSGDTPTFTASGANAVPVTIDSGIAITDPDPNAHIGSALVSISGNFQPGADVLTFNGNAATDTISASYDPNTGVLTLTSPGSSATLAQWQAALAAVTYAHTSAETSDSSRTISFSVNVDGKSSTVITRTVTVAAPQVTIQPIQPVAGPQPNPPTPITLPPHSPFVGGGSSVPSAPRSSPTTQAPDTIGTFPLNLTDSISNPLIVLDVFADAPDIGAIPAPHTATFSTGDFGELGASNGSGSGSGTHWHGSLSETSVALQPAIRSMDATHVTIDQPGQTLQVDVAANQSFTTSLPVMIGADGLQAGADTHVELRLADGRPLPAWLHYDPVRGTLSGKVPANQRSLNLAIVTRDAAGHQTRREVAIDFGGHQGHAERAPTHGAIHSPKPAAQAPHAAVPLAKPSLAEQFARAHATLHVARPTAAPAPTPAVQAAVNTEGGRA</sequence>
<evidence type="ECO:0000259" key="2">
    <source>
        <dbReference type="Pfam" id="PF14252"/>
    </source>
</evidence>
<dbReference type="SUPFAM" id="SSF49313">
    <property type="entry name" value="Cadherin-like"/>
    <property type="match status" value="1"/>
</dbReference>
<name>A0A9N8R289_9BURK</name>
<gene>
    <name evidence="3" type="ORF">R70211_04030</name>
</gene>
<accession>A0A9N8R289</accession>
<feature type="compositionally biased region" description="Polar residues" evidence="1">
    <location>
        <begin position="118"/>
        <end position="133"/>
    </location>
</feature>